<dbReference type="Gene3D" id="1.10.8.270">
    <property type="entry name" value="putative rabgap domain of human tbc1 domain family member 14 like domains"/>
    <property type="match status" value="1"/>
</dbReference>
<keyword evidence="3" id="KW-1185">Reference proteome</keyword>
<dbReference type="SUPFAM" id="SSF47923">
    <property type="entry name" value="Ypt/Rab-GAP domain of gyp1p"/>
    <property type="match status" value="1"/>
</dbReference>
<organism evidence="2 3">
    <name type="scientific">Prorocentrum cordatum</name>
    <dbReference type="NCBI Taxonomy" id="2364126"/>
    <lineage>
        <taxon>Eukaryota</taxon>
        <taxon>Sar</taxon>
        <taxon>Alveolata</taxon>
        <taxon>Dinophyceae</taxon>
        <taxon>Prorocentrales</taxon>
        <taxon>Prorocentraceae</taxon>
        <taxon>Prorocentrum</taxon>
    </lineage>
</organism>
<comment type="caution">
    <text evidence="2">The sequence shown here is derived from an EMBL/GenBank/DDBJ whole genome shotgun (WGS) entry which is preliminary data.</text>
</comment>
<dbReference type="EMBL" id="CAUYUJ010000541">
    <property type="protein sequence ID" value="CAK0791204.1"/>
    <property type="molecule type" value="Genomic_DNA"/>
</dbReference>
<name>A0ABN9PI33_9DINO</name>
<evidence type="ECO:0000259" key="1">
    <source>
        <dbReference type="PROSITE" id="PS50086"/>
    </source>
</evidence>
<gene>
    <name evidence="2" type="ORF">PCOR1329_LOCUS2169</name>
</gene>
<dbReference type="Proteomes" id="UP001189429">
    <property type="component" value="Unassembled WGS sequence"/>
</dbReference>
<sequence>MLAAASAGQGLSPRGGRLLGAADADAVKQIDLDMPRTAGGDPLLSARLSWVRAMLMRQLAEDPDLGYCQGMNLVAAIFGAAAGSYVEERGRPRPRAPCEGRRIT</sequence>
<evidence type="ECO:0000313" key="2">
    <source>
        <dbReference type="EMBL" id="CAK0791204.1"/>
    </source>
</evidence>
<dbReference type="InterPro" id="IPR000195">
    <property type="entry name" value="Rab-GAP-TBC_dom"/>
</dbReference>
<protein>
    <recommendedName>
        <fullName evidence="1">Rab-GAP TBC domain-containing protein</fullName>
    </recommendedName>
</protein>
<accession>A0ABN9PI33</accession>
<dbReference type="InterPro" id="IPR035969">
    <property type="entry name" value="Rab-GAP_TBC_sf"/>
</dbReference>
<feature type="domain" description="Rab-GAP TBC" evidence="1">
    <location>
        <begin position="1"/>
        <end position="104"/>
    </location>
</feature>
<evidence type="ECO:0000313" key="3">
    <source>
        <dbReference type="Proteomes" id="UP001189429"/>
    </source>
</evidence>
<reference evidence="2" key="1">
    <citation type="submission" date="2023-10" db="EMBL/GenBank/DDBJ databases">
        <authorList>
            <person name="Chen Y."/>
            <person name="Shah S."/>
            <person name="Dougan E. K."/>
            <person name="Thang M."/>
            <person name="Chan C."/>
        </authorList>
    </citation>
    <scope>NUCLEOTIDE SEQUENCE [LARGE SCALE GENOMIC DNA]</scope>
</reference>
<proteinExistence type="predicted"/>
<dbReference type="PROSITE" id="PS50086">
    <property type="entry name" value="TBC_RABGAP"/>
    <property type="match status" value="1"/>
</dbReference>